<dbReference type="SUPFAM" id="SSF47473">
    <property type="entry name" value="EF-hand"/>
    <property type="match status" value="1"/>
</dbReference>
<evidence type="ECO:0000259" key="2">
    <source>
        <dbReference type="PROSITE" id="PS50222"/>
    </source>
</evidence>
<feature type="domain" description="EF-hand" evidence="2">
    <location>
        <begin position="140"/>
        <end position="175"/>
    </location>
</feature>
<dbReference type="Proteomes" id="UP000308697">
    <property type="component" value="Unassembled WGS sequence"/>
</dbReference>
<dbReference type="OrthoDB" id="465673at2"/>
<dbReference type="Gene3D" id="1.10.238.10">
    <property type="entry name" value="EF-hand"/>
    <property type="match status" value="1"/>
</dbReference>
<organism evidence="3 4">
    <name type="scientific">Streptomyces piniterrae</name>
    <dbReference type="NCBI Taxonomy" id="2571125"/>
    <lineage>
        <taxon>Bacteria</taxon>
        <taxon>Bacillati</taxon>
        <taxon>Actinomycetota</taxon>
        <taxon>Actinomycetes</taxon>
        <taxon>Kitasatosporales</taxon>
        <taxon>Streptomycetaceae</taxon>
        <taxon>Streptomyces</taxon>
    </lineage>
</organism>
<reference evidence="3 4" key="1">
    <citation type="submission" date="2019-04" db="EMBL/GenBank/DDBJ databases">
        <title>Streptomyces piniterrae sp. nov., a heliquinomycin-producing actinomycete isolated from rhizosphere soil of Pinus yunnanensis.</title>
        <authorList>
            <person name="Zhuang X."/>
            <person name="Zhao J."/>
        </authorList>
    </citation>
    <scope>NUCLEOTIDE SEQUENCE [LARGE SCALE GENOMIC DNA]</scope>
    <source>
        <strain evidence="4">jys28</strain>
    </source>
</reference>
<dbReference type="GO" id="GO:0005509">
    <property type="term" value="F:calcium ion binding"/>
    <property type="evidence" value="ECO:0007669"/>
    <property type="project" value="InterPro"/>
</dbReference>
<keyword evidence="4" id="KW-1185">Reference proteome</keyword>
<evidence type="ECO:0000313" key="4">
    <source>
        <dbReference type="Proteomes" id="UP000308697"/>
    </source>
</evidence>
<sequence>MPEATTETIDILDRKLERAFELMDSDANGELVEGDLLVLADRLAAAFERGEDPARKERLRNALHRIWQDHLAGMDDDGNGYVDVAEFTRGFRAAASDNRGKFLANVSEVVAAWMDLVDVNGNGQIDVDEYRLMYESAFGITPEDLEYGFRQLDRDDSGELDEQELRQATEEYYTSSNPDSPGNWLFGPL</sequence>
<feature type="region of interest" description="Disordered" evidence="1">
    <location>
        <begin position="170"/>
        <end position="189"/>
    </location>
</feature>
<protein>
    <submittedName>
        <fullName evidence="3">EF-hand domain-containing protein</fullName>
    </submittedName>
</protein>
<dbReference type="Pfam" id="PF13499">
    <property type="entry name" value="EF-hand_7"/>
    <property type="match status" value="1"/>
</dbReference>
<evidence type="ECO:0000313" key="3">
    <source>
        <dbReference type="EMBL" id="TJZ54236.1"/>
    </source>
</evidence>
<feature type="domain" description="EF-hand" evidence="2">
    <location>
        <begin position="105"/>
        <end position="139"/>
    </location>
</feature>
<name>A0A4U0NIZ2_9ACTN</name>
<feature type="domain" description="EF-hand" evidence="2">
    <location>
        <begin position="74"/>
        <end position="97"/>
    </location>
</feature>
<proteinExistence type="predicted"/>
<dbReference type="PROSITE" id="PS00018">
    <property type="entry name" value="EF_HAND_1"/>
    <property type="match status" value="2"/>
</dbReference>
<dbReference type="SMART" id="SM00054">
    <property type="entry name" value="EFh"/>
    <property type="match status" value="4"/>
</dbReference>
<dbReference type="InterPro" id="IPR018247">
    <property type="entry name" value="EF_Hand_1_Ca_BS"/>
</dbReference>
<evidence type="ECO:0000256" key="1">
    <source>
        <dbReference type="SAM" id="MobiDB-lite"/>
    </source>
</evidence>
<comment type="caution">
    <text evidence="3">The sequence shown here is derived from an EMBL/GenBank/DDBJ whole genome shotgun (WGS) entry which is preliminary data.</text>
</comment>
<dbReference type="Pfam" id="PF13202">
    <property type="entry name" value="EF-hand_5"/>
    <property type="match status" value="1"/>
</dbReference>
<gene>
    <name evidence="3" type="ORF">FCH28_13735</name>
</gene>
<dbReference type="InterPro" id="IPR011992">
    <property type="entry name" value="EF-hand-dom_pair"/>
</dbReference>
<dbReference type="PROSITE" id="PS50222">
    <property type="entry name" value="EF_HAND_2"/>
    <property type="match status" value="3"/>
</dbReference>
<dbReference type="InterPro" id="IPR002048">
    <property type="entry name" value="EF_hand_dom"/>
</dbReference>
<dbReference type="AlphaFoldDB" id="A0A4U0NIZ2"/>
<accession>A0A4U0NIZ2</accession>
<dbReference type="RefSeq" id="WP_136740162.1">
    <property type="nucleotide sequence ID" value="NZ_SUMB01000004.1"/>
</dbReference>
<dbReference type="EMBL" id="SUMB01000004">
    <property type="protein sequence ID" value="TJZ54236.1"/>
    <property type="molecule type" value="Genomic_DNA"/>
</dbReference>